<dbReference type="Proteomes" id="UP001225788">
    <property type="component" value="Chromosome"/>
</dbReference>
<evidence type="ECO:0000259" key="2">
    <source>
        <dbReference type="PROSITE" id="PS51898"/>
    </source>
</evidence>
<dbReference type="Pfam" id="PF00589">
    <property type="entry name" value="Phage_integrase"/>
    <property type="match status" value="1"/>
</dbReference>
<feature type="domain" description="Tyr recombinase" evidence="2">
    <location>
        <begin position="162"/>
        <end position="343"/>
    </location>
</feature>
<dbReference type="RefSeq" id="WP_306156746.1">
    <property type="nucleotide sequence ID" value="NZ_CP132314.1"/>
</dbReference>
<organism evidence="3 4">
    <name type="scientific">Shinella oryzae</name>
    <dbReference type="NCBI Taxonomy" id="2871820"/>
    <lineage>
        <taxon>Bacteria</taxon>
        <taxon>Pseudomonadati</taxon>
        <taxon>Pseudomonadota</taxon>
        <taxon>Alphaproteobacteria</taxon>
        <taxon>Hyphomicrobiales</taxon>
        <taxon>Rhizobiaceae</taxon>
        <taxon>Shinella</taxon>
    </lineage>
</organism>
<dbReference type="InterPro" id="IPR011010">
    <property type="entry name" value="DNA_brk_join_enz"/>
</dbReference>
<dbReference type="Gene3D" id="1.10.443.10">
    <property type="entry name" value="Intergrase catalytic core"/>
    <property type="match status" value="1"/>
</dbReference>
<evidence type="ECO:0000256" key="1">
    <source>
        <dbReference type="ARBA" id="ARBA00023172"/>
    </source>
</evidence>
<dbReference type="InterPro" id="IPR013762">
    <property type="entry name" value="Integrase-like_cat_sf"/>
</dbReference>
<dbReference type="SUPFAM" id="SSF56349">
    <property type="entry name" value="DNA breaking-rejoining enzymes"/>
    <property type="match status" value="1"/>
</dbReference>
<dbReference type="InterPro" id="IPR002104">
    <property type="entry name" value="Integrase_catalytic"/>
</dbReference>
<name>A0ABY9K142_9HYPH</name>
<dbReference type="EMBL" id="CP132314">
    <property type="protein sequence ID" value="WLS01689.1"/>
    <property type="molecule type" value="Genomic_DNA"/>
</dbReference>
<dbReference type="PROSITE" id="PS51898">
    <property type="entry name" value="TYR_RECOMBINASE"/>
    <property type="match status" value="1"/>
</dbReference>
<evidence type="ECO:0000313" key="4">
    <source>
        <dbReference type="Proteomes" id="UP001225788"/>
    </source>
</evidence>
<reference evidence="3 4" key="1">
    <citation type="submission" date="2023-08" db="EMBL/GenBank/DDBJ databases">
        <title>Pathogen: clinical or host-associated sample.</title>
        <authorList>
            <person name="Hergert J."/>
            <person name="Casey R."/>
            <person name="Wagner J."/>
            <person name="Young E.L."/>
            <person name="Oakeson K.F."/>
        </authorList>
    </citation>
    <scope>NUCLEOTIDE SEQUENCE [LARGE SCALE GENOMIC DNA]</scope>
    <source>
        <strain evidence="3 4">UPHL-collab-2</strain>
    </source>
</reference>
<keyword evidence="4" id="KW-1185">Reference proteome</keyword>
<evidence type="ECO:0000313" key="3">
    <source>
        <dbReference type="EMBL" id="WLS01689.1"/>
    </source>
</evidence>
<accession>A0ABY9K142</accession>
<proteinExistence type="predicted"/>
<protein>
    <submittedName>
        <fullName evidence="3">Tyrosine-type recombinase/integrase</fullName>
    </submittedName>
</protein>
<keyword evidence="1" id="KW-0233">DNA recombination</keyword>
<sequence>MPLKLRRDEKSGIWYVTGSVTIWRDGQPHPLEIRRSTKVRDKDQADAIKRQIENEAAERNITGREPVVTFRTAAQRYVANGGEARFLRASHSAGARFELHRRFDAIAGTPLDKITEEVVETEGRRHYPNDATRRRQWHGPIIAVMRANKFRPEIQRPSSNEKRTHFFKPDQAIHLINLISASRYRNPWSPALVTFLFGQGSRVGETLAIDGRDDISLEHRYAMLRDTKNGKERMVTLCPRVVAALSTLPNIGQRGPLFLRYDGRPYEEREGRGYKLGFWKRAVEAMDFDTEIFTPHVARHSWATWFYSQTRDVVRLKAEGGWESDEWQRYVKLANPSIGEMAKKLAFNFSSENAQGTDFAESLRERPGN</sequence>
<gene>
    <name evidence="3" type="ORF">Q9315_09530</name>
</gene>